<dbReference type="EMBL" id="JAOPEN010000001">
    <property type="protein sequence ID" value="KAJ4863507.1"/>
    <property type="molecule type" value="Genomic_DNA"/>
</dbReference>
<evidence type="ECO:0008006" key="3">
    <source>
        <dbReference type="Google" id="ProtNLM"/>
    </source>
</evidence>
<evidence type="ECO:0000313" key="1">
    <source>
        <dbReference type="EMBL" id="KAJ4863507.1"/>
    </source>
</evidence>
<proteinExistence type="predicted"/>
<accession>A0A9W9JRG0</accession>
<evidence type="ECO:0000313" key="2">
    <source>
        <dbReference type="Proteomes" id="UP001140511"/>
    </source>
</evidence>
<dbReference type="Pfam" id="PF17784">
    <property type="entry name" value="Sulfotransfer_4"/>
    <property type="match status" value="1"/>
</dbReference>
<dbReference type="AlphaFoldDB" id="A0A9W9JRG0"/>
<dbReference type="InterPro" id="IPR040632">
    <property type="entry name" value="Sulfotransfer_4"/>
</dbReference>
<comment type="caution">
    <text evidence="1">The sequence shown here is derived from an EMBL/GenBank/DDBJ whole genome shotgun (WGS) entry which is preliminary data.</text>
</comment>
<gene>
    <name evidence="1" type="ORF">T069G_00037</name>
</gene>
<dbReference type="Gene3D" id="3.40.50.300">
    <property type="entry name" value="P-loop containing nucleotide triphosphate hydrolases"/>
    <property type="match status" value="1"/>
</dbReference>
<dbReference type="Proteomes" id="UP001140511">
    <property type="component" value="Unassembled WGS sequence"/>
</dbReference>
<sequence>MLQARKIDNLPEPSVKPKIKVIVLGCSKTGTLSYAYALEKLLDGPVHHTASQLFNREDSYCKKWNQIYRYKQSSGTFLPTGC</sequence>
<dbReference type="GeneID" id="80861935"/>
<organism evidence="1 2">
    <name type="scientific">Trichoderma breve</name>
    <dbReference type="NCBI Taxonomy" id="2034170"/>
    <lineage>
        <taxon>Eukaryota</taxon>
        <taxon>Fungi</taxon>
        <taxon>Dikarya</taxon>
        <taxon>Ascomycota</taxon>
        <taxon>Pezizomycotina</taxon>
        <taxon>Sordariomycetes</taxon>
        <taxon>Hypocreomycetidae</taxon>
        <taxon>Hypocreales</taxon>
        <taxon>Hypocreaceae</taxon>
        <taxon>Trichoderma</taxon>
    </lineage>
</organism>
<name>A0A9W9JRG0_9HYPO</name>
<protein>
    <recommendedName>
        <fullName evidence="3">Sulfotransferase domain-containing protein</fullName>
    </recommendedName>
</protein>
<reference evidence="1" key="1">
    <citation type="submission" date="2022-09" db="EMBL/GenBank/DDBJ databases">
        <title>Chromosome-level assembly of Trichoderma breve T069, a fungus used in development of biopesticide product.</title>
        <authorList>
            <person name="Lin R."/>
            <person name="Liu T."/>
        </authorList>
    </citation>
    <scope>NUCLEOTIDE SEQUENCE</scope>
    <source>
        <strain evidence="1">T069</strain>
    </source>
</reference>
<dbReference type="InterPro" id="IPR027417">
    <property type="entry name" value="P-loop_NTPase"/>
</dbReference>
<keyword evidence="2" id="KW-1185">Reference proteome</keyword>
<dbReference type="RefSeq" id="XP_056032563.1">
    <property type="nucleotide sequence ID" value="XM_056167247.1"/>
</dbReference>